<comment type="cofactor">
    <cofactor evidence="1">
        <name>Mg(2+)</name>
        <dbReference type="ChEBI" id="CHEBI:18420"/>
    </cofactor>
</comment>
<dbReference type="SUPFAM" id="SSF64005">
    <property type="entry name" value="Undecaprenyl diphosphate synthase"/>
    <property type="match status" value="1"/>
</dbReference>
<dbReference type="PANTHER" id="PTHR10291">
    <property type="entry name" value="DEHYDRODOLICHYL DIPHOSPHATE SYNTHASE FAMILY MEMBER"/>
    <property type="match status" value="1"/>
</dbReference>
<comment type="caution">
    <text evidence="4">The sequence shown here is derived from an EMBL/GenBank/DDBJ whole genome shotgun (WGS) entry which is preliminary data.</text>
</comment>
<comment type="similarity">
    <text evidence="3">Belongs to the UPP synthase family.</text>
</comment>
<evidence type="ECO:0000313" key="5">
    <source>
        <dbReference type="Proteomes" id="UP001202328"/>
    </source>
</evidence>
<dbReference type="PANTHER" id="PTHR10291:SF0">
    <property type="entry name" value="DEHYDRODOLICHYL DIPHOSPHATE SYNTHASE 2"/>
    <property type="match status" value="1"/>
</dbReference>
<dbReference type="GO" id="GO:0016094">
    <property type="term" value="P:polyprenol biosynthetic process"/>
    <property type="evidence" value="ECO:0007669"/>
    <property type="project" value="TreeGrafter"/>
</dbReference>
<dbReference type="CDD" id="cd00475">
    <property type="entry name" value="Cis_IPPS"/>
    <property type="match status" value="1"/>
</dbReference>
<dbReference type="GO" id="GO:0005737">
    <property type="term" value="C:cytoplasm"/>
    <property type="evidence" value="ECO:0007669"/>
    <property type="project" value="UniProtKB-ARBA"/>
</dbReference>
<dbReference type="PROSITE" id="PS01066">
    <property type="entry name" value="UPP_SYNTHASE"/>
    <property type="match status" value="1"/>
</dbReference>
<evidence type="ECO:0000256" key="3">
    <source>
        <dbReference type="RuleBase" id="RU363018"/>
    </source>
</evidence>
<dbReference type="InterPro" id="IPR001441">
    <property type="entry name" value="UPP_synth-like"/>
</dbReference>
<proteinExistence type="inferred from homology"/>
<dbReference type="Gene3D" id="3.40.1180.10">
    <property type="entry name" value="Decaprenyl diphosphate synthase-like"/>
    <property type="match status" value="1"/>
</dbReference>
<dbReference type="InterPro" id="IPR018520">
    <property type="entry name" value="UPP_synth-like_CS"/>
</dbReference>
<keyword evidence="5" id="KW-1185">Reference proteome</keyword>
<dbReference type="HAMAP" id="MF_01139">
    <property type="entry name" value="ISPT"/>
    <property type="match status" value="1"/>
</dbReference>
<gene>
    <name evidence="4" type="ORF">MKW98_005210</name>
</gene>
<dbReference type="Proteomes" id="UP001202328">
    <property type="component" value="Unassembled WGS sequence"/>
</dbReference>
<dbReference type="EC" id="2.5.1.-" evidence="3"/>
<reference evidence="4" key="1">
    <citation type="submission" date="2022-04" db="EMBL/GenBank/DDBJ databases">
        <title>A functionally conserved STORR gene fusion in Papaver species that diverged 16.8 million years ago.</title>
        <authorList>
            <person name="Catania T."/>
        </authorList>
    </citation>
    <scope>NUCLEOTIDE SEQUENCE</scope>
    <source>
        <strain evidence="4">S-188037</strain>
    </source>
</reference>
<evidence type="ECO:0000313" key="4">
    <source>
        <dbReference type="EMBL" id="KAI3836877.1"/>
    </source>
</evidence>
<dbReference type="NCBIfam" id="NF011405">
    <property type="entry name" value="PRK14830.1"/>
    <property type="match status" value="1"/>
</dbReference>
<dbReference type="FunFam" id="3.40.1180.10:FF:000001">
    <property type="entry name" value="(2E,6E)-farnesyl-diphosphate-specific ditrans,polycis-undecaprenyl-diphosphate synthase"/>
    <property type="match status" value="1"/>
</dbReference>
<dbReference type="AlphaFoldDB" id="A0AAD4RW86"/>
<dbReference type="NCBIfam" id="TIGR00055">
    <property type="entry name" value="uppS"/>
    <property type="match status" value="1"/>
</dbReference>
<sequence>MSAMFSLQLPLPSMKTRLSPSISFKQVPSILNNQSFSNSRKHSSQILPSSLSIPKSSLFISSSSTKAVIEEVNEGNERITDAKVQTEEWRLRTGLKLESIPKHVAVIMDGNARWARQRGLPPTSGHEAGLRSLRKIVDSCFKLGIRVLTVFAFSTDNWIRPQMEVGFLMRLFERGLEDELENFMRKNIQVSVIGDSSKLPISLQKLITKAAETTKNNTRLQLIVAVSYSGRYDLVQACQSISQKVKDGKIELEDIDETLINQELETSCTKYPYPDLLIRTSGELRISNFMLWQLAYTELLFVESLWPDFGESEFLEALHSFQRRQRRYGGRNS</sequence>
<protein>
    <recommendedName>
        <fullName evidence="3">Alkyl transferase</fullName>
        <ecNumber evidence="3">2.5.1.-</ecNumber>
    </recommendedName>
</protein>
<evidence type="ECO:0000256" key="2">
    <source>
        <dbReference type="ARBA" id="ARBA00022679"/>
    </source>
</evidence>
<dbReference type="EMBL" id="JAJJMB010017633">
    <property type="protein sequence ID" value="KAI3836877.1"/>
    <property type="molecule type" value="Genomic_DNA"/>
</dbReference>
<accession>A0AAD4RW86</accession>
<evidence type="ECO:0000256" key="1">
    <source>
        <dbReference type="ARBA" id="ARBA00001946"/>
    </source>
</evidence>
<dbReference type="Pfam" id="PF01255">
    <property type="entry name" value="Prenyltransf"/>
    <property type="match status" value="1"/>
</dbReference>
<keyword evidence="2 3" id="KW-0808">Transferase</keyword>
<name>A0AAD4RW86_9MAGN</name>
<organism evidence="4 5">
    <name type="scientific">Papaver atlanticum</name>
    <dbReference type="NCBI Taxonomy" id="357466"/>
    <lineage>
        <taxon>Eukaryota</taxon>
        <taxon>Viridiplantae</taxon>
        <taxon>Streptophyta</taxon>
        <taxon>Embryophyta</taxon>
        <taxon>Tracheophyta</taxon>
        <taxon>Spermatophyta</taxon>
        <taxon>Magnoliopsida</taxon>
        <taxon>Ranunculales</taxon>
        <taxon>Papaveraceae</taxon>
        <taxon>Papaveroideae</taxon>
        <taxon>Papaver</taxon>
    </lineage>
</organism>
<dbReference type="InterPro" id="IPR036424">
    <property type="entry name" value="UPP_synth-like_sf"/>
</dbReference>
<dbReference type="GO" id="GO:0045547">
    <property type="term" value="F:ditrans,polycis-polyprenyl diphosphate synthase [(2E,6E)-farnesyl diphosphate specific] activity"/>
    <property type="evidence" value="ECO:0007669"/>
    <property type="project" value="TreeGrafter"/>
</dbReference>